<dbReference type="InterPro" id="IPR024953">
    <property type="entry name" value="PP_kinase_middle"/>
</dbReference>
<feature type="binding site" evidence="6">
    <location>
        <position position="53"/>
    </location>
    <ligand>
        <name>ATP</name>
        <dbReference type="ChEBI" id="CHEBI:30616"/>
    </ligand>
</feature>
<evidence type="ECO:0000259" key="11">
    <source>
        <dbReference type="Pfam" id="PF17941"/>
    </source>
</evidence>
<dbReference type="RefSeq" id="WP_087029692.1">
    <property type="nucleotide sequence ID" value="NZ_FJNE01000001.1"/>
</dbReference>
<evidence type="ECO:0000256" key="2">
    <source>
        <dbReference type="ARBA" id="ARBA00022679"/>
    </source>
</evidence>
<keyword evidence="1 6" id="KW-0597">Phosphoprotein</keyword>
<dbReference type="OrthoDB" id="9761456at2"/>
<dbReference type="GO" id="GO:0008976">
    <property type="term" value="F:polyphosphate kinase activity"/>
    <property type="evidence" value="ECO:0007669"/>
    <property type="project" value="UniProtKB-UniRule"/>
</dbReference>
<feature type="active site" description="Phosphohistidine intermediate" evidence="6">
    <location>
        <position position="441"/>
    </location>
</feature>
<dbReference type="NCBIfam" id="TIGR03705">
    <property type="entry name" value="poly_P_kin"/>
    <property type="match status" value="1"/>
</dbReference>
<feature type="domain" description="Polyphosphate kinase middle" evidence="8">
    <location>
        <begin position="131"/>
        <end position="308"/>
    </location>
</feature>
<keyword evidence="2 6" id="KW-0808">Transferase</keyword>
<dbReference type="SUPFAM" id="SSF140356">
    <property type="entry name" value="PPK N-terminal domain-like"/>
    <property type="match status" value="1"/>
</dbReference>
<feature type="binding site" evidence="6">
    <location>
        <position position="381"/>
    </location>
    <ligand>
        <name>Mg(2+)</name>
        <dbReference type="ChEBI" id="CHEBI:18420"/>
    </ligand>
</feature>
<keyword evidence="13" id="KW-1185">Reference proteome</keyword>
<dbReference type="Pfam" id="PF17941">
    <property type="entry name" value="PP_kinase_C_1"/>
    <property type="match status" value="1"/>
</dbReference>
<dbReference type="Pfam" id="PF13090">
    <property type="entry name" value="PP_kinase_C"/>
    <property type="match status" value="1"/>
</dbReference>
<keyword evidence="4 6" id="KW-0418">Kinase</keyword>
<dbReference type="InterPro" id="IPR041108">
    <property type="entry name" value="PP_kinase_C_1"/>
</dbReference>
<keyword evidence="6" id="KW-0479">Metal-binding</keyword>
<dbReference type="NCBIfam" id="NF003917">
    <property type="entry name" value="PRK05443.1-1"/>
    <property type="match status" value="1"/>
</dbReference>
<dbReference type="HAMAP" id="MF_00347">
    <property type="entry name" value="Polyphosphate_kinase"/>
    <property type="match status" value="1"/>
</dbReference>
<feature type="binding site" evidence="6">
    <location>
        <position position="411"/>
    </location>
    <ligand>
        <name>Mg(2+)</name>
        <dbReference type="ChEBI" id="CHEBI:18420"/>
    </ligand>
</feature>
<evidence type="ECO:0000313" key="13">
    <source>
        <dbReference type="Proteomes" id="UP000242754"/>
    </source>
</evidence>
<evidence type="ECO:0000256" key="4">
    <source>
        <dbReference type="ARBA" id="ARBA00022777"/>
    </source>
</evidence>
<evidence type="ECO:0000313" key="12">
    <source>
        <dbReference type="EMBL" id="CZQ80177.1"/>
    </source>
</evidence>
<evidence type="ECO:0000256" key="6">
    <source>
        <dbReference type="HAMAP-Rule" id="MF_00347"/>
    </source>
</evidence>
<sequence>MAIETKLDLASPDYYFNRELSWLDFNRRVLEEAKDPHNPLFEQINFLSIGSSNLDEFFMVRVAGLQDQLKMNFDIPDSKTGMLPEAQLEAIAQKNGDNVAMQYGTYFELLQKLADKGIHFKGMRDLTKDEYAFVEEIFNEQLFPALTPLGIDAYRPFPNLNNKLIHTFVNLEKDGTTRVAIVPVPALIQRFILLEGNGVTGVILIEDVIRHFIHTLFKGYTVTNSFSFRITRNADLDLHEDGADDLLLVIQDYLKKRKNGMAVRLEVDIRDTIATLQTDVQFLAAELDLNERDIYRISGPLDLTVLSKITRVLSVSFPEDVYPDFKPVTPLELAGKDIFDVVEKQDVFMHHPYDSFDPVVDFIKLAAEDENTVAIKQTLYRVSNDSPIIEGLKTAAEKGKQVTVLVELKARFDEESNVQWAKELEEAGVHVLYGMTHLKTHSKIAMVVKKQSDKIIRYVHLGTGNYNDKTARLYTDMGLFTANKEIGEDATNFFNYLSGYSDQPEYNHLHVSPFEIRDSFIEYIDDEIDSHKQFGNGHILAKMNSLTDKRVIMKLYEASQAGVRIDLIIRGICCLKPQVPGVSENIQVRSIIGRFLEHSRIYYFHHNGEENLFLSSADMMTRNMIKRVEIEFPILDKEIKKEILSALDIYLADNTKARELFPDGTYRYIRNELPPVYAQQLFMEKANAEKVTPPAFPTKDKWFHKIQRRFNL</sequence>
<dbReference type="NCBIfam" id="NF003920">
    <property type="entry name" value="PRK05443.2-1"/>
    <property type="match status" value="1"/>
</dbReference>
<dbReference type="STRING" id="140314.SAMN04488076_1188"/>
<organism evidence="12 13">
    <name type="scientific">Trichococcus palustris</name>
    <dbReference type="NCBI Taxonomy" id="140314"/>
    <lineage>
        <taxon>Bacteria</taxon>
        <taxon>Bacillati</taxon>
        <taxon>Bacillota</taxon>
        <taxon>Bacilli</taxon>
        <taxon>Lactobacillales</taxon>
        <taxon>Carnobacteriaceae</taxon>
        <taxon>Trichococcus</taxon>
    </lineage>
</organism>
<dbReference type="Proteomes" id="UP000242754">
    <property type="component" value="Unassembled WGS sequence"/>
</dbReference>
<dbReference type="Pfam" id="PF02503">
    <property type="entry name" value="PP_kinase"/>
    <property type="match status" value="1"/>
</dbReference>
<protein>
    <recommendedName>
        <fullName evidence="6 7">Polyphosphate kinase</fullName>
        <ecNumber evidence="6 7">2.7.4.1</ecNumber>
    </recommendedName>
    <alternativeName>
        <fullName evidence="6">ATP-polyphosphate phosphotransferase</fullName>
    </alternativeName>
    <alternativeName>
        <fullName evidence="6">Polyphosphoric acid kinase</fullName>
    </alternativeName>
</protein>
<keyword evidence="6" id="KW-0460">Magnesium</keyword>
<comment type="cofactor">
    <cofactor evidence="6">
        <name>Mg(2+)</name>
        <dbReference type="ChEBI" id="CHEBI:18420"/>
    </cofactor>
</comment>
<comment type="catalytic activity">
    <reaction evidence="6 7">
        <text>[phosphate](n) + ATP = [phosphate](n+1) + ADP</text>
        <dbReference type="Rhea" id="RHEA:19573"/>
        <dbReference type="Rhea" id="RHEA-COMP:9859"/>
        <dbReference type="Rhea" id="RHEA-COMP:14280"/>
        <dbReference type="ChEBI" id="CHEBI:16838"/>
        <dbReference type="ChEBI" id="CHEBI:30616"/>
        <dbReference type="ChEBI" id="CHEBI:456216"/>
        <dbReference type="EC" id="2.7.4.1"/>
    </reaction>
</comment>
<feature type="binding site" evidence="6">
    <location>
        <position position="474"/>
    </location>
    <ligand>
        <name>ATP</name>
        <dbReference type="ChEBI" id="CHEBI:30616"/>
    </ligand>
</feature>
<dbReference type="InterPro" id="IPR025198">
    <property type="entry name" value="PPK_N_dom"/>
</dbReference>
<dbReference type="GO" id="GO:0006799">
    <property type="term" value="P:polyphosphate biosynthetic process"/>
    <property type="evidence" value="ECO:0007669"/>
    <property type="project" value="UniProtKB-UniRule"/>
</dbReference>
<evidence type="ECO:0000256" key="5">
    <source>
        <dbReference type="ARBA" id="ARBA00022840"/>
    </source>
</evidence>
<dbReference type="SUPFAM" id="SSF143724">
    <property type="entry name" value="PHP14-like"/>
    <property type="match status" value="1"/>
</dbReference>
<dbReference type="Gene3D" id="3.30.1840.10">
    <property type="entry name" value="Polyphosphate kinase middle domain"/>
    <property type="match status" value="1"/>
</dbReference>
<gene>
    <name evidence="6" type="primary">ppk</name>
    <name evidence="12" type="ORF">Tpal_45</name>
</gene>
<feature type="domain" description="Polyphosphate kinase C-terminal" evidence="10">
    <location>
        <begin position="509"/>
        <end position="672"/>
    </location>
</feature>
<evidence type="ECO:0000256" key="1">
    <source>
        <dbReference type="ARBA" id="ARBA00022553"/>
    </source>
</evidence>
<dbReference type="EC" id="2.7.4.1" evidence="6 7"/>
<evidence type="ECO:0000259" key="9">
    <source>
        <dbReference type="Pfam" id="PF13089"/>
    </source>
</evidence>
<evidence type="ECO:0000256" key="7">
    <source>
        <dbReference type="RuleBase" id="RU003800"/>
    </source>
</evidence>
<reference evidence="12 13" key="1">
    <citation type="submission" date="2016-02" db="EMBL/GenBank/DDBJ databases">
        <authorList>
            <person name="Wen L."/>
            <person name="He K."/>
            <person name="Yang H."/>
        </authorList>
    </citation>
    <scope>NUCLEOTIDE SEQUENCE [LARGE SCALE GENOMIC DNA]</scope>
    <source>
        <strain evidence="12">Trichococcus palustris</strain>
    </source>
</reference>
<dbReference type="GO" id="GO:0005524">
    <property type="term" value="F:ATP binding"/>
    <property type="evidence" value="ECO:0007669"/>
    <property type="project" value="UniProtKB-KW"/>
</dbReference>
<dbReference type="Gene3D" id="3.30.870.10">
    <property type="entry name" value="Endonuclease Chain A"/>
    <property type="match status" value="2"/>
</dbReference>
<dbReference type="InterPro" id="IPR036832">
    <property type="entry name" value="PPK_N_dom_sf"/>
</dbReference>
<feature type="domain" description="Polyphosphate kinase C-terminal" evidence="11">
    <location>
        <begin position="337"/>
        <end position="502"/>
    </location>
</feature>
<dbReference type="GO" id="GO:0009358">
    <property type="term" value="C:polyphosphate kinase complex"/>
    <property type="evidence" value="ECO:0007669"/>
    <property type="project" value="InterPro"/>
</dbReference>
<name>A0A143Y571_9LACT</name>
<dbReference type="AlphaFoldDB" id="A0A143Y571"/>
<feature type="binding site" evidence="6">
    <location>
        <position position="570"/>
    </location>
    <ligand>
        <name>ATP</name>
        <dbReference type="ChEBI" id="CHEBI:30616"/>
    </ligand>
</feature>
<dbReference type="InterPro" id="IPR025200">
    <property type="entry name" value="PPK_C_dom2"/>
</dbReference>
<evidence type="ECO:0000256" key="3">
    <source>
        <dbReference type="ARBA" id="ARBA00022741"/>
    </source>
</evidence>
<dbReference type="NCBIfam" id="NF003918">
    <property type="entry name" value="PRK05443.1-2"/>
    <property type="match status" value="1"/>
</dbReference>
<evidence type="ECO:0000259" key="10">
    <source>
        <dbReference type="Pfam" id="PF13090"/>
    </source>
</evidence>
<dbReference type="EMBL" id="FJNE01000001">
    <property type="protein sequence ID" value="CZQ80177.1"/>
    <property type="molecule type" value="Genomic_DNA"/>
</dbReference>
<dbReference type="CDD" id="cd09165">
    <property type="entry name" value="PLDc_PaPPK1_C1_like"/>
    <property type="match status" value="1"/>
</dbReference>
<dbReference type="PANTHER" id="PTHR30218:SF0">
    <property type="entry name" value="POLYPHOSPHATE KINASE"/>
    <property type="match status" value="1"/>
</dbReference>
<comment type="function">
    <text evidence="6 7">Catalyzes the reversible transfer of the terminal phosphate of ATP to form a long-chain polyphosphate (polyP).</text>
</comment>
<dbReference type="Gene3D" id="1.20.58.310">
    <property type="entry name" value="Polyphosphate kinase N-terminal domain"/>
    <property type="match status" value="1"/>
</dbReference>
<feature type="domain" description="Polyphosphate kinase N-terminal" evidence="9">
    <location>
        <begin position="15"/>
        <end position="120"/>
    </location>
</feature>
<feature type="binding site" evidence="6">
    <location>
        <position position="598"/>
    </location>
    <ligand>
        <name>ATP</name>
        <dbReference type="ChEBI" id="CHEBI:30616"/>
    </ligand>
</feature>
<dbReference type="NCBIfam" id="NF003921">
    <property type="entry name" value="PRK05443.2-2"/>
    <property type="match status" value="1"/>
</dbReference>
<comment type="PTM">
    <text evidence="6 7">An intermediate of this reaction is the autophosphorylated ppk in which a phosphate is covalently linked to a histidine residue through a N-P bond.</text>
</comment>
<proteinExistence type="inferred from homology"/>
<dbReference type="Pfam" id="PF13089">
    <property type="entry name" value="PP_kinase_N"/>
    <property type="match status" value="1"/>
</dbReference>
<evidence type="ECO:0000259" key="8">
    <source>
        <dbReference type="Pfam" id="PF02503"/>
    </source>
</evidence>
<dbReference type="PANTHER" id="PTHR30218">
    <property type="entry name" value="POLYPHOSPHATE KINASE"/>
    <property type="match status" value="1"/>
</dbReference>
<dbReference type="InterPro" id="IPR003414">
    <property type="entry name" value="PP_kinase"/>
</dbReference>
<dbReference type="PIRSF" id="PIRSF015589">
    <property type="entry name" value="PP_kinase"/>
    <property type="match status" value="1"/>
</dbReference>
<dbReference type="GO" id="GO:0046872">
    <property type="term" value="F:metal ion binding"/>
    <property type="evidence" value="ECO:0007669"/>
    <property type="project" value="UniProtKB-KW"/>
</dbReference>
<keyword evidence="5 6" id="KW-0067">ATP-binding</keyword>
<dbReference type="InterPro" id="IPR036830">
    <property type="entry name" value="PP_kinase_middle_dom_sf"/>
</dbReference>
<dbReference type="CDD" id="cd09168">
    <property type="entry name" value="PLDc_PaPPK1_C2_like"/>
    <property type="match status" value="1"/>
</dbReference>
<dbReference type="SUPFAM" id="SSF56024">
    <property type="entry name" value="Phospholipase D/nuclease"/>
    <property type="match status" value="2"/>
</dbReference>
<keyword evidence="3 6" id="KW-0547">Nucleotide-binding</keyword>
<accession>A0A143Y571</accession>
<comment type="similarity">
    <text evidence="6 7">Belongs to the polyphosphate kinase 1 (PPK1) family.</text>
</comment>